<evidence type="ECO:0000256" key="6">
    <source>
        <dbReference type="ARBA" id="ARBA00023012"/>
    </source>
</evidence>
<evidence type="ECO:0000256" key="3">
    <source>
        <dbReference type="ARBA" id="ARBA00022553"/>
    </source>
</evidence>
<dbReference type="Gene3D" id="3.30.565.10">
    <property type="entry name" value="Histidine kinase-like ATPase, C-terminal domain"/>
    <property type="match status" value="1"/>
</dbReference>
<evidence type="ECO:0000256" key="5">
    <source>
        <dbReference type="ARBA" id="ARBA00022777"/>
    </source>
</evidence>
<reference evidence="9" key="4">
    <citation type="submission" date="2024-05" db="EMBL/GenBank/DDBJ databases">
        <authorList>
            <person name="Sun Q."/>
            <person name="Zhou Y."/>
        </authorList>
    </citation>
    <scope>NUCLEOTIDE SEQUENCE</scope>
    <source>
        <strain evidence="9">CGMCC 1.15644</strain>
    </source>
</reference>
<keyword evidence="5 10" id="KW-0418">Kinase</keyword>
<dbReference type="EMBL" id="SLWO01000004">
    <property type="protein sequence ID" value="TCO24996.1"/>
    <property type="molecule type" value="Genomic_DNA"/>
</dbReference>
<dbReference type="Gene3D" id="1.10.287.130">
    <property type="match status" value="1"/>
</dbReference>
<accession>A0A4R2HBK8</accession>
<dbReference type="PROSITE" id="PS50112">
    <property type="entry name" value="PAS"/>
    <property type="match status" value="1"/>
</dbReference>
<dbReference type="PANTHER" id="PTHR43711:SF26">
    <property type="entry name" value="SENSOR HISTIDINE KINASE RCSC"/>
    <property type="match status" value="1"/>
</dbReference>
<proteinExistence type="predicted"/>
<dbReference type="Pfam" id="PF02518">
    <property type="entry name" value="HATPase_c"/>
    <property type="match status" value="1"/>
</dbReference>
<evidence type="ECO:0000259" key="7">
    <source>
        <dbReference type="PROSITE" id="PS50109"/>
    </source>
</evidence>
<dbReference type="NCBIfam" id="TIGR00229">
    <property type="entry name" value="sensory_box"/>
    <property type="match status" value="1"/>
</dbReference>
<reference evidence="9" key="1">
    <citation type="journal article" date="2014" name="Int. J. Syst. Evol. Microbiol.">
        <title>Complete genome of a new Firmicutes species belonging to the dominant human colonic microbiota ('Ruminococcus bicirculans') reveals two chromosomes and a selective capacity to utilize plant glucans.</title>
        <authorList>
            <consortium name="NISC Comparative Sequencing Program"/>
            <person name="Wegmann U."/>
            <person name="Louis P."/>
            <person name="Goesmann A."/>
            <person name="Henrissat B."/>
            <person name="Duncan S.H."/>
            <person name="Flint H.J."/>
        </authorList>
    </citation>
    <scope>NUCLEOTIDE SEQUENCE</scope>
    <source>
        <strain evidence="9">CGMCC 1.15644</strain>
    </source>
</reference>
<keyword evidence="6" id="KW-0902">Two-component regulatory system</keyword>
<evidence type="ECO:0000256" key="4">
    <source>
        <dbReference type="ARBA" id="ARBA00022679"/>
    </source>
</evidence>
<evidence type="ECO:0000313" key="9">
    <source>
        <dbReference type="EMBL" id="GGE48875.1"/>
    </source>
</evidence>
<keyword evidence="4" id="KW-0808">Transferase</keyword>
<gene>
    <name evidence="10" type="ORF">EV200_10431</name>
    <name evidence="9" type="ORF">GCM10011413_13750</name>
</gene>
<dbReference type="Gene3D" id="3.30.450.20">
    <property type="entry name" value="PAS domain"/>
    <property type="match status" value="1"/>
</dbReference>
<protein>
    <recommendedName>
        <fullName evidence="2">histidine kinase</fullName>
        <ecNumber evidence="2">2.7.13.3</ecNumber>
    </recommendedName>
</protein>
<evidence type="ECO:0000313" key="12">
    <source>
        <dbReference type="Proteomes" id="UP000622648"/>
    </source>
</evidence>
<dbReference type="AlphaFoldDB" id="A0A4R2HBK8"/>
<name>A0A4R2HBK8_9SPHI</name>
<feature type="domain" description="Histidine kinase" evidence="7">
    <location>
        <begin position="148"/>
        <end position="365"/>
    </location>
</feature>
<reference evidence="12" key="2">
    <citation type="journal article" date="2019" name="Int. J. Syst. Evol. Microbiol.">
        <title>The Global Catalogue of Microorganisms (GCM) 10K type strain sequencing project: providing services to taxonomists for standard genome sequencing and annotation.</title>
        <authorList>
            <consortium name="The Broad Institute Genomics Platform"/>
            <consortium name="The Broad Institute Genome Sequencing Center for Infectious Disease"/>
            <person name="Wu L."/>
            <person name="Ma J."/>
        </authorList>
    </citation>
    <scope>NUCLEOTIDE SEQUENCE [LARGE SCALE GENOMIC DNA]</scope>
    <source>
        <strain evidence="12">CGMCC 1.15644</strain>
    </source>
</reference>
<dbReference type="PROSITE" id="PS50109">
    <property type="entry name" value="HIS_KIN"/>
    <property type="match status" value="1"/>
</dbReference>
<dbReference type="Proteomes" id="UP000295684">
    <property type="component" value="Unassembled WGS sequence"/>
</dbReference>
<dbReference type="GO" id="GO:0000155">
    <property type="term" value="F:phosphorelay sensor kinase activity"/>
    <property type="evidence" value="ECO:0007669"/>
    <property type="project" value="InterPro"/>
</dbReference>
<evidence type="ECO:0000313" key="10">
    <source>
        <dbReference type="EMBL" id="TCO24996.1"/>
    </source>
</evidence>
<dbReference type="InterPro" id="IPR036097">
    <property type="entry name" value="HisK_dim/P_sf"/>
</dbReference>
<dbReference type="CDD" id="cd00130">
    <property type="entry name" value="PAS"/>
    <property type="match status" value="1"/>
</dbReference>
<dbReference type="SMART" id="SM00387">
    <property type="entry name" value="HATPase_c"/>
    <property type="match status" value="1"/>
</dbReference>
<sequence length="365" mass="41973">MIDQQNNNVMQQDLFYQLGEQSSDGYFVYDVIDCKFLYFNAALTGIWGLKPDDIRKSPTILFDLVHPDDQELVGYCFQEISDDKKFKKYEFRLLLDDEKEKCLRVSISPVTGSGNEALCGIVEDVTVETHNRIHIEQINNRKNIALEVLSHDLKEPFGMMKLAASSMANGIEGKNDEYLSEGLSFIIEMCERNMKMVRSLINKEFLKSAEVEIKKERTDLVWEFRDLIRFYRRSRLKENKNFSFNCKSDRIYIRMDSMKFLQVLNNLISNAIKFTGDQGEITLTAQEMDETVLISVADNGCGIPEEIRSSLFDRAEQGLKRGLKGEESHGLGMGIIKAIVDLHGGKIWFDTEINKGTEFYIMLPK</sequence>
<evidence type="ECO:0000256" key="2">
    <source>
        <dbReference type="ARBA" id="ARBA00012438"/>
    </source>
</evidence>
<dbReference type="SUPFAM" id="SSF55785">
    <property type="entry name" value="PYP-like sensor domain (PAS domain)"/>
    <property type="match status" value="1"/>
</dbReference>
<dbReference type="Pfam" id="PF08447">
    <property type="entry name" value="PAS_3"/>
    <property type="match status" value="1"/>
</dbReference>
<dbReference type="CDD" id="cd00075">
    <property type="entry name" value="HATPase"/>
    <property type="match status" value="1"/>
</dbReference>
<dbReference type="FunFam" id="3.30.565.10:FF:000006">
    <property type="entry name" value="Sensor histidine kinase WalK"/>
    <property type="match status" value="1"/>
</dbReference>
<dbReference type="SMART" id="SM00091">
    <property type="entry name" value="PAS"/>
    <property type="match status" value="1"/>
</dbReference>
<dbReference type="Proteomes" id="UP000622648">
    <property type="component" value="Unassembled WGS sequence"/>
</dbReference>
<dbReference type="EC" id="2.7.13.3" evidence="2"/>
<dbReference type="InterPro" id="IPR004358">
    <property type="entry name" value="Sig_transdc_His_kin-like_C"/>
</dbReference>
<keyword evidence="3" id="KW-0597">Phosphoprotein</keyword>
<keyword evidence="12" id="KW-1185">Reference proteome</keyword>
<dbReference type="PRINTS" id="PR00344">
    <property type="entry name" value="BCTRLSENSOR"/>
</dbReference>
<dbReference type="InterPro" id="IPR013655">
    <property type="entry name" value="PAS_fold_3"/>
</dbReference>
<dbReference type="RefSeq" id="WP_229676743.1">
    <property type="nucleotide sequence ID" value="NZ_BMJO01000002.1"/>
</dbReference>
<dbReference type="EMBL" id="BMJO01000002">
    <property type="protein sequence ID" value="GGE48875.1"/>
    <property type="molecule type" value="Genomic_DNA"/>
</dbReference>
<dbReference type="InterPro" id="IPR003594">
    <property type="entry name" value="HATPase_dom"/>
</dbReference>
<organism evidence="10 11">
    <name type="scientific">Pedobacter psychrotolerans</name>
    <dbReference type="NCBI Taxonomy" id="1843235"/>
    <lineage>
        <taxon>Bacteria</taxon>
        <taxon>Pseudomonadati</taxon>
        <taxon>Bacteroidota</taxon>
        <taxon>Sphingobacteriia</taxon>
        <taxon>Sphingobacteriales</taxon>
        <taxon>Sphingobacteriaceae</taxon>
        <taxon>Pedobacter</taxon>
    </lineage>
</organism>
<evidence type="ECO:0000313" key="11">
    <source>
        <dbReference type="Proteomes" id="UP000295684"/>
    </source>
</evidence>
<comment type="catalytic activity">
    <reaction evidence="1">
        <text>ATP + protein L-histidine = ADP + protein N-phospho-L-histidine.</text>
        <dbReference type="EC" id="2.7.13.3"/>
    </reaction>
</comment>
<evidence type="ECO:0000259" key="8">
    <source>
        <dbReference type="PROSITE" id="PS50112"/>
    </source>
</evidence>
<dbReference type="PANTHER" id="PTHR43711">
    <property type="entry name" value="TWO-COMPONENT HISTIDINE KINASE"/>
    <property type="match status" value="1"/>
</dbReference>
<evidence type="ECO:0000256" key="1">
    <source>
        <dbReference type="ARBA" id="ARBA00000085"/>
    </source>
</evidence>
<reference evidence="10 11" key="3">
    <citation type="submission" date="2019-03" db="EMBL/GenBank/DDBJ databases">
        <title>Genomic Encyclopedia of Type Strains, Phase IV (KMG-IV): sequencing the most valuable type-strain genomes for metagenomic binning, comparative biology and taxonomic classification.</title>
        <authorList>
            <person name="Goeker M."/>
        </authorList>
    </citation>
    <scope>NUCLEOTIDE SEQUENCE [LARGE SCALE GENOMIC DNA]</scope>
    <source>
        <strain evidence="10 11">DSM 103236</strain>
    </source>
</reference>
<dbReference type="InterPro" id="IPR005467">
    <property type="entry name" value="His_kinase_dom"/>
</dbReference>
<dbReference type="SUPFAM" id="SSF47384">
    <property type="entry name" value="Homodimeric domain of signal transducing histidine kinase"/>
    <property type="match status" value="1"/>
</dbReference>
<feature type="domain" description="PAS" evidence="8">
    <location>
        <begin position="11"/>
        <end position="84"/>
    </location>
</feature>
<dbReference type="InterPro" id="IPR000014">
    <property type="entry name" value="PAS"/>
</dbReference>
<dbReference type="SUPFAM" id="SSF55874">
    <property type="entry name" value="ATPase domain of HSP90 chaperone/DNA topoisomerase II/histidine kinase"/>
    <property type="match status" value="1"/>
</dbReference>
<comment type="caution">
    <text evidence="10">The sequence shown here is derived from an EMBL/GenBank/DDBJ whole genome shotgun (WGS) entry which is preliminary data.</text>
</comment>
<dbReference type="InterPro" id="IPR035965">
    <property type="entry name" value="PAS-like_dom_sf"/>
</dbReference>
<dbReference type="InterPro" id="IPR036890">
    <property type="entry name" value="HATPase_C_sf"/>
</dbReference>
<dbReference type="InterPro" id="IPR050736">
    <property type="entry name" value="Sensor_HK_Regulatory"/>
</dbReference>